<evidence type="ECO:0000313" key="5">
    <source>
        <dbReference type="Proteomes" id="UP000321104"/>
    </source>
</evidence>
<dbReference type="AlphaFoldDB" id="A0A6N3T6N4"/>
<reference evidence="2 4" key="1">
    <citation type="submission" date="2012-11" db="EMBL/GenBank/DDBJ databases">
        <title>Whole genome sequence of Acetobacter indonesiensis 5H-1.</title>
        <authorList>
            <person name="Azuma Y."/>
            <person name="Higashiura N."/>
            <person name="Hirakawa H."/>
            <person name="Matsushita K."/>
        </authorList>
    </citation>
    <scope>NUCLEOTIDE SEQUENCE [LARGE SCALE GENOMIC DNA]</scope>
    <source>
        <strain evidence="2 4">5H-1</strain>
    </source>
</reference>
<dbReference type="EMBL" id="BAMW01000002">
    <property type="protein sequence ID" value="GAN61883.1"/>
    <property type="molecule type" value="Genomic_DNA"/>
</dbReference>
<name>A0A6N3T6N4_9PROT</name>
<gene>
    <name evidence="2" type="ORF">Abin_002_139</name>
    <name evidence="3" type="ORF">AIN02nite_15990</name>
</gene>
<dbReference type="Proteomes" id="UP000321104">
    <property type="component" value="Unassembled WGS sequence"/>
</dbReference>
<dbReference type="Pfam" id="PF01863">
    <property type="entry name" value="YgjP-like"/>
    <property type="match status" value="1"/>
</dbReference>
<dbReference type="InterPro" id="IPR053136">
    <property type="entry name" value="UTP_pyrophosphatase-like"/>
</dbReference>
<dbReference type="Gene3D" id="3.30.2010.10">
    <property type="entry name" value="Metalloproteases ('zincins'), catalytic domain"/>
    <property type="match status" value="1"/>
</dbReference>
<dbReference type="PANTHER" id="PTHR30399">
    <property type="entry name" value="UNCHARACTERIZED PROTEIN YGJP"/>
    <property type="match status" value="1"/>
</dbReference>
<dbReference type="RefSeq" id="WP_048844445.1">
    <property type="nucleotide sequence ID" value="NZ_BAMW01000002.1"/>
</dbReference>
<accession>A0A6N3T6N4</accession>
<comment type="caution">
    <text evidence="3">The sequence shown here is derived from an EMBL/GenBank/DDBJ whole genome shotgun (WGS) entry which is preliminary data.</text>
</comment>
<evidence type="ECO:0000313" key="2">
    <source>
        <dbReference type="EMBL" id="GAN61883.1"/>
    </source>
</evidence>
<dbReference type="InterPro" id="IPR002725">
    <property type="entry name" value="YgjP-like_metallopeptidase"/>
</dbReference>
<sequence>MTRHPPETLILNNQPVPVIWRPSNRTRRLSVRIDPKHQAVIVTYPPNFPRPRALLFLQNQSHWVTSRLTTLNTAPSFAPGSIIPICGAPHTIVHHPHARGGVWLEGTALCVSGEQEFISRRISDFLKNHARSILGQELRTVAQQNNLTPTRLDIRDTSTRWGSCSSSGRIMLSWRLVMAEHAVRHYLIAHELAHLKHMNHSPAFWAFVDTLTPHRKQAEAWLKRHGSQLLSMR</sequence>
<evidence type="ECO:0000259" key="1">
    <source>
        <dbReference type="Pfam" id="PF01863"/>
    </source>
</evidence>
<dbReference type="Proteomes" id="UP000032673">
    <property type="component" value="Unassembled WGS sequence"/>
</dbReference>
<proteinExistence type="predicted"/>
<dbReference type="EMBL" id="BJXQ01000008">
    <property type="protein sequence ID" value="GEN03574.1"/>
    <property type="molecule type" value="Genomic_DNA"/>
</dbReference>
<organism evidence="3 5">
    <name type="scientific">Acetobacter indonesiensis</name>
    <dbReference type="NCBI Taxonomy" id="104101"/>
    <lineage>
        <taxon>Bacteria</taxon>
        <taxon>Pseudomonadati</taxon>
        <taxon>Pseudomonadota</taxon>
        <taxon>Alphaproteobacteria</taxon>
        <taxon>Acetobacterales</taxon>
        <taxon>Acetobacteraceae</taxon>
        <taxon>Acetobacter</taxon>
    </lineage>
</organism>
<reference evidence="3 5" key="2">
    <citation type="submission" date="2019-07" db="EMBL/GenBank/DDBJ databases">
        <title>Whole genome shotgun sequence of Acetobacter indonesiensis NBRC 16471.</title>
        <authorList>
            <person name="Hosoyama A."/>
            <person name="Uohara A."/>
            <person name="Ohji S."/>
            <person name="Ichikawa N."/>
        </authorList>
    </citation>
    <scope>NUCLEOTIDE SEQUENCE [LARGE SCALE GENOMIC DNA]</scope>
    <source>
        <strain evidence="3 5">NBRC 16471</strain>
    </source>
</reference>
<keyword evidence="4" id="KW-1185">Reference proteome</keyword>
<protein>
    <recommendedName>
        <fullName evidence="1">YgjP-like metallopeptidase domain-containing protein</fullName>
    </recommendedName>
</protein>
<feature type="domain" description="YgjP-like metallopeptidase" evidence="1">
    <location>
        <begin position="28"/>
        <end position="225"/>
    </location>
</feature>
<dbReference type="PANTHER" id="PTHR30399:SF1">
    <property type="entry name" value="UTP PYROPHOSPHATASE"/>
    <property type="match status" value="1"/>
</dbReference>
<evidence type="ECO:0000313" key="4">
    <source>
        <dbReference type="Proteomes" id="UP000032673"/>
    </source>
</evidence>
<evidence type="ECO:0000313" key="3">
    <source>
        <dbReference type="EMBL" id="GEN03574.1"/>
    </source>
</evidence>
<dbReference type="CDD" id="cd07344">
    <property type="entry name" value="M48_yhfN_like"/>
    <property type="match status" value="1"/>
</dbReference>